<evidence type="ECO:0000256" key="1">
    <source>
        <dbReference type="SAM" id="MobiDB-lite"/>
    </source>
</evidence>
<reference evidence="2" key="1">
    <citation type="submission" date="2021-02" db="EMBL/GenBank/DDBJ databases">
        <authorList>
            <person name="Syme A R."/>
            <person name="Syme A R."/>
            <person name="Moolhuijzen P."/>
        </authorList>
    </citation>
    <scope>NUCLEOTIDE SEQUENCE</scope>
    <source>
        <strain evidence="2">W1-1</strain>
    </source>
</reference>
<sequence length="127" mass="14615">MEPSHSLPPAQEFRVQFLQRCSPACPITSNYNCSIIREISQAHDSVNVLASPICYLHRDYLLKWLRSRRHPQNPMVLFILYGLGYSRHYSRSDTPVDSLDFDTADMTDFPPLPNRNRNMSTVANSQS</sequence>
<proteinExistence type="predicted"/>
<name>A0A6S6WDZ9_9PLEO</name>
<dbReference type="Proteomes" id="UP000472372">
    <property type="component" value="Chromosome 9"/>
</dbReference>
<evidence type="ECO:0000313" key="3">
    <source>
        <dbReference type="Proteomes" id="UP000472372"/>
    </source>
</evidence>
<accession>A0A6S6WDZ9</accession>
<dbReference type="EMBL" id="HG992985">
    <property type="protein sequence ID" value="CAE7207973.1"/>
    <property type="molecule type" value="Genomic_DNA"/>
</dbReference>
<protein>
    <submittedName>
        <fullName evidence="2">Uncharacterized protein</fullName>
    </submittedName>
</protein>
<organism evidence="2 3">
    <name type="scientific">Pyrenophora teres f. teres</name>
    <dbReference type="NCBI Taxonomy" id="97479"/>
    <lineage>
        <taxon>Eukaryota</taxon>
        <taxon>Fungi</taxon>
        <taxon>Dikarya</taxon>
        <taxon>Ascomycota</taxon>
        <taxon>Pezizomycotina</taxon>
        <taxon>Dothideomycetes</taxon>
        <taxon>Pleosporomycetidae</taxon>
        <taxon>Pleosporales</taxon>
        <taxon>Pleosporineae</taxon>
        <taxon>Pleosporaceae</taxon>
        <taxon>Pyrenophora</taxon>
    </lineage>
</organism>
<evidence type="ECO:0000313" key="2">
    <source>
        <dbReference type="EMBL" id="CAE7207973.1"/>
    </source>
</evidence>
<gene>
    <name evidence="2" type="ORF">PTTW11_09769</name>
</gene>
<dbReference type="AlphaFoldDB" id="A0A6S6WDZ9"/>
<feature type="compositionally biased region" description="Polar residues" evidence="1">
    <location>
        <begin position="115"/>
        <end position="127"/>
    </location>
</feature>
<feature type="region of interest" description="Disordered" evidence="1">
    <location>
        <begin position="107"/>
        <end position="127"/>
    </location>
</feature>